<dbReference type="Proteomes" id="UP000266841">
    <property type="component" value="Unassembled WGS sequence"/>
</dbReference>
<feature type="non-terminal residue" evidence="2">
    <location>
        <position position="1"/>
    </location>
</feature>
<feature type="compositionally biased region" description="Basic residues" evidence="1">
    <location>
        <begin position="80"/>
        <end position="89"/>
    </location>
</feature>
<name>K0RYK9_THAOC</name>
<dbReference type="AlphaFoldDB" id="K0RYK9"/>
<feature type="region of interest" description="Disordered" evidence="1">
    <location>
        <begin position="74"/>
        <end position="97"/>
    </location>
</feature>
<evidence type="ECO:0000313" key="2">
    <source>
        <dbReference type="EMBL" id="EJK51692.1"/>
    </source>
</evidence>
<proteinExistence type="predicted"/>
<sequence>GDANARGMALFPGFRRLVQMSSGLRYVLASWSNRCPKSVGSAPFRFPGAAGADRRRLGMKGVAMPVRFRCGGSDPGPLYRRQRGQKVPRRGSILATT</sequence>
<evidence type="ECO:0000256" key="1">
    <source>
        <dbReference type="SAM" id="MobiDB-lite"/>
    </source>
</evidence>
<comment type="caution">
    <text evidence="2">The sequence shown here is derived from an EMBL/GenBank/DDBJ whole genome shotgun (WGS) entry which is preliminary data.</text>
</comment>
<accession>K0RYK9</accession>
<reference evidence="2 3" key="1">
    <citation type="journal article" date="2012" name="Genome Biol.">
        <title>Genome and low-iron response of an oceanic diatom adapted to chronic iron limitation.</title>
        <authorList>
            <person name="Lommer M."/>
            <person name="Specht M."/>
            <person name="Roy A.S."/>
            <person name="Kraemer L."/>
            <person name="Andreson R."/>
            <person name="Gutowska M.A."/>
            <person name="Wolf J."/>
            <person name="Bergner S.V."/>
            <person name="Schilhabel M.B."/>
            <person name="Klostermeier U.C."/>
            <person name="Beiko R.G."/>
            <person name="Rosenstiel P."/>
            <person name="Hippler M."/>
            <person name="Laroche J."/>
        </authorList>
    </citation>
    <scope>NUCLEOTIDE SEQUENCE [LARGE SCALE GENOMIC DNA]</scope>
    <source>
        <strain evidence="2 3">CCMP1005</strain>
    </source>
</reference>
<dbReference type="EMBL" id="AGNL01041201">
    <property type="protein sequence ID" value="EJK51692.1"/>
    <property type="molecule type" value="Genomic_DNA"/>
</dbReference>
<organism evidence="2 3">
    <name type="scientific">Thalassiosira oceanica</name>
    <name type="common">Marine diatom</name>
    <dbReference type="NCBI Taxonomy" id="159749"/>
    <lineage>
        <taxon>Eukaryota</taxon>
        <taxon>Sar</taxon>
        <taxon>Stramenopiles</taxon>
        <taxon>Ochrophyta</taxon>
        <taxon>Bacillariophyta</taxon>
        <taxon>Coscinodiscophyceae</taxon>
        <taxon>Thalassiosirophycidae</taxon>
        <taxon>Thalassiosirales</taxon>
        <taxon>Thalassiosiraceae</taxon>
        <taxon>Thalassiosira</taxon>
    </lineage>
</organism>
<keyword evidence="3" id="KW-1185">Reference proteome</keyword>
<gene>
    <name evidence="2" type="ORF">THAOC_29114</name>
</gene>
<evidence type="ECO:0000313" key="3">
    <source>
        <dbReference type="Proteomes" id="UP000266841"/>
    </source>
</evidence>
<protein>
    <submittedName>
        <fullName evidence="2">Uncharacterized protein</fullName>
    </submittedName>
</protein>